<dbReference type="Proteomes" id="UP000027195">
    <property type="component" value="Unassembled WGS sequence"/>
</dbReference>
<feature type="compositionally biased region" description="Acidic residues" evidence="1">
    <location>
        <begin position="18"/>
        <end position="27"/>
    </location>
</feature>
<gene>
    <name evidence="2" type="ORF">BOTBODRAFT_399311</name>
</gene>
<accession>A0A067MBY8</accession>
<feature type="compositionally biased region" description="Basic and acidic residues" evidence="1">
    <location>
        <begin position="37"/>
        <end position="52"/>
    </location>
</feature>
<evidence type="ECO:0000313" key="3">
    <source>
        <dbReference type="Proteomes" id="UP000027195"/>
    </source>
</evidence>
<protein>
    <submittedName>
        <fullName evidence="2">Uncharacterized protein</fullName>
    </submittedName>
</protein>
<keyword evidence="3" id="KW-1185">Reference proteome</keyword>
<organism evidence="2 3">
    <name type="scientific">Botryobasidium botryosum (strain FD-172 SS1)</name>
    <dbReference type="NCBI Taxonomy" id="930990"/>
    <lineage>
        <taxon>Eukaryota</taxon>
        <taxon>Fungi</taxon>
        <taxon>Dikarya</taxon>
        <taxon>Basidiomycota</taxon>
        <taxon>Agaricomycotina</taxon>
        <taxon>Agaricomycetes</taxon>
        <taxon>Cantharellales</taxon>
        <taxon>Botryobasidiaceae</taxon>
        <taxon>Botryobasidium</taxon>
    </lineage>
</organism>
<evidence type="ECO:0000313" key="2">
    <source>
        <dbReference type="EMBL" id="KDQ13263.1"/>
    </source>
</evidence>
<dbReference type="AlphaFoldDB" id="A0A067MBY8"/>
<dbReference type="InParanoid" id="A0A067MBY8"/>
<name>A0A067MBY8_BOTB1</name>
<dbReference type="HOGENOM" id="CLU_1383958_0_0_1"/>
<dbReference type="EMBL" id="KL198045">
    <property type="protein sequence ID" value="KDQ13263.1"/>
    <property type="molecule type" value="Genomic_DNA"/>
</dbReference>
<reference evidence="3" key="1">
    <citation type="journal article" date="2014" name="Proc. Natl. Acad. Sci. U.S.A.">
        <title>Extensive sampling of basidiomycete genomes demonstrates inadequacy of the white-rot/brown-rot paradigm for wood decay fungi.</title>
        <authorList>
            <person name="Riley R."/>
            <person name="Salamov A.A."/>
            <person name="Brown D.W."/>
            <person name="Nagy L.G."/>
            <person name="Floudas D."/>
            <person name="Held B.W."/>
            <person name="Levasseur A."/>
            <person name="Lombard V."/>
            <person name="Morin E."/>
            <person name="Otillar R."/>
            <person name="Lindquist E.A."/>
            <person name="Sun H."/>
            <person name="LaButti K.M."/>
            <person name="Schmutz J."/>
            <person name="Jabbour D."/>
            <person name="Luo H."/>
            <person name="Baker S.E."/>
            <person name="Pisabarro A.G."/>
            <person name="Walton J.D."/>
            <person name="Blanchette R.A."/>
            <person name="Henrissat B."/>
            <person name="Martin F."/>
            <person name="Cullen D."/>
            <person name="Hibbett D.S."/>
            <person name="Grigoriev I.V."/>
        </authorList>
    </citation>
    <scope>NUCLEOTIDE SEQUENCE [LARGE SCALE GENOMIC DNA]</scope>
    <source>
        <strain evidence="3">FD-172 SS1</strain>
    </source>
</reference>
<proteinExistence type="predicted"/>
<evidence type="ECO:0000256" key="1">
    <source>
        <dbReference type="SAM" id="MobiDB-lite"/>
    </source>
</evidence>
<feature type="region of interest" description="Disordered" evidence="1">
    <location>
        <begin position="1"/>
        <end position="52"/>
    </location>
</feature>
<sequence>MRLEGLGTEIKDGLGGFSDEEDEEGQSDNETAVRNNGHREDTEVETVRDRGDEVEVKGRMPASLHDYIHDSAAKWLVRDSELSASDTSRAIRLLEHLSGIWVDFLCEPPGYPFLSDNAVHACRDRNCSRIFKKLWPIHVATYSGCFNPLDALQDIIRADWEARGICVPCAFACRKVWQEKRQAIWDEIGKKFGVVDE</sequence>